<comment type="caution">
    <text evidence="1">The sequence shown here is derived from an EMBL/GenBank/DDBJ whole genome shotgun (WGS) entry which is preliminary data.</text>
</comment>
<name>A0ACB8CUU2_DERSI</name>
<dbReference type="EMBL" id="CM023473">
    <property type="protein sequence ID" value="KAH7952983.1"/>
    <property type="molecule type" value="Genomic_DNA"/>
</dbReference>
<gene>
    <name evidence="1" type="ORF">HPB49_003007</name>
</gene>
<evidence type="ECO:0000313" key="2">
    <source>
        <dbReference type="Proteomes" id="UP000821865"/>
    </source>
</evidence>
<dbReference type="Proteomes" id="UP000821865">
    <property type="component" value="Chromosome 4"/>
</dbReference>
<keyword evidence="2" id="KW-1185">Reference proteome</keyword>
<evidence type="ECO:0000313" key="1">
    <source>
        <dbReference type="EMBL" id="KAH7952983.1"/>
    </source>
</evidence>
<accession>A0ACB8CUU2</accession>
<protein>
    <submittedName>
        <fullName evidence="1">Uncharacterized protein</fullName>
    </submittedName>
</protein>
<sequence>MKVAVEGIPISREELAASDWLTKVNKLRVARTPGQAVPDLLGDKAGPDQPPQNNKGQASGAPARKKASEPTPRQRGRLLAKKSVASNQPRLPSNALKLIVRPRGGLLLSKISTYQLLEAICMAARFTRDAVRHQDLIQANLIQNTFAYCTPDVQRAEQVLRLKAITIENKKYEVSVYCAPDDSSGRGVIRGVDLRLDRDAIQAELQDDRNPAIVDFRRLGNTTAVLITFAQPQVPTWVYFCNSRHRCNLFKKKYEVCYHCGQLGHRADVCASPTTKCRGCGLSNPPNDHTCKPTCRLCGEEHFTGDSRCKEIYRIPYTVKRRQWENYRQAEANILKAQEPAKQVTLQHTSLWDRHRSGSRQRQPRDRSSSFPSLESTTHRGRSRTPSRSRHGPPAVIQQPRASSPPPRQPPGPPPSPPIQQEHQLPVSTQEGTPSTPDTHKAIVELTAVIQQLILRVDALEKRTASHTPSPPAPQVPPTAVPMEITSSSRATHKRKAPADNDPTAEDWQARLDRLEQKYELSQTHIRALEAHIERSLHTIGSQIAQQIETLSKTIEAQGKPVAVAELADSAPPLPPTPELSQMNKTPNARNTWNLLRHLMNPAGGDLRARQQLERIFHQYPGTPDELKQELINTYIRPEPATTLPPYQGSANPGLDAPISLAEQVGISPTRAAPNYIDLTQEYRQNLRIPPIPKRMHPEHHAERRADRARQFEKRFSGRPDVTYTDASYHPSKPAMVAAALAPHRSWYTACSIRNAETVTAAEEVAIALALADPITKVVISDSQQAIRNYDAGRNSRPASHILHSTPPSSTSRLLLWAPAHESLRGNVQVHTLARDLSCRAECRIHRPDSPDTTISRDSLLTTYTDILQYYRLGRCIYPPAHRDLTRREAVQWRKLQTAVCELHFDKQFVSRHFEHTIDGKTVRLERTRPVLLPGAAPTIFPNVPSYLSKPVPRKPNPKERLCPPLAVPEKRQRMSNVLQPLPGEESDESATATSIPRLPFNHKDIALPSDNWGKHVFSGVPLKILNTGLLTFLRRTGRAVRSVIDISMATEGYRYSWAPLPDTWRSDQLALLLSPFQGKTPRSRECHIVDWRALRRLCDQDTSGRDFLQLVVDSARAATVTTTAQTIALRSAESSGPAGWVRRRRSNAARILVALPPPTVVGRVGLVSQHCLSETLSRASSVRGTRTLVGVGHDLLELVVSAPSHRRPSSGVAARGFADSDWWTPATVCRL</sequence>
<proteinExistence type="predicted"/>
<reference evidence="1" key="1">
    <citation type="submission" date="2020-05" db="EMBL/GenBank/DDBJ databases">
        <title>Large-scale comparative analyses of tick genomes elucidate their genetic diversity and vector capacities.</title>
        <authorList>
            <person name="Jia N."/>
            <person name="Wang J."/>
            <person name="Shi W."/>
            <person name="Du L."/>
            <person name="Sun Y."/>
            <person name="Zhan W."/>
            <person name="Jiang J."/>
            <person name="Wang Q."/>
            <person name="Zhang B."/>
            <person name="Ji P."/>
            <person name="Sakyi L.B."/>
            <person name="Cui X."/>
            <person name="Yuan T."/>
            <person name="Jiang B."/>
            <person name="Yang W."/>
            <person name="Lam T.T.-Y."/>
            <person name="Chang Q."/>
            <person name="Ding S."/>
            <person name="Wang X."/>
            <person name="Zhu J."/>
            <person name="Ruan X."/>
            <person name="Zhao L."/>
            <person name="Wei J."/>
            <person name="Que T."/>
            <person name="Du C."/>
            <person name="Cheng J."/>
            <person name="Dai P."/>
            <person name="Han X."/>
            <person name="Huang E."/>
            <person name="Gao Y."/>
            <person name="Liu J."/>
            <person name="Shao H."/>
            <person name="Ye R."/>
            <person name="Li L."/>
            <person name="Wei W."/>
            <person name="Wang X."/>
            <person name="Wang C."/>
            <person name="Yang T."/>
            <person name="Huo Q."/>
            <person name="Li W."/>
            <person name="Guo W."/>
            <person name="Chen H."/>
            <person name="Zhou L."/>
            <person name="Ni X."/>
            <person name="Tian J."/>
            <person name="Zhou Y."/>
            <person name="Sheng Y."/>
            <person name="Liu T."/>
            <person name="Pan Y."/>
            <person name="Xia L."/>
            <person name="Li J."/>
            <person name="Zhao F."/>
            <person name="Cao W."/>
        </authorList>
    </citation>
    <scope>NUCLEOTIDE SEQUENCE</scope>
    <source>
        <strain evidence="1">Dsil-2018</strain>
    </source>
</reference>
<organism evidence="1 2">
    <name type="scientific">Dermacentor silvarum</name>
    <name type="common">Tick</name>
    <dbReference type="NCBI Taxonomy" id="543639"/>
    <lineage>
        <taxon>Eukaryota</taxon>
        <taxon>Metazoa</taxon>
        <taxon>Ecdysozoa</taxon>
        <taxon>Arthropoda</taxon>
        <taxon>Chelicerata</taxon>
        <taxon>Arachnida</taxon>
        <taxon>Acari</taxon>
        <taxon>Parasitiformes</taxon>
        <taxon>Ixodida</taxon>
        <taxon>Ixodoidea</taxon>
        <taxon>Ixodidae</taxon>
        <taxon>Rhipicephalinae</taxon>
        <taxon>Dermacentor</taxon>
    </lineage>
</organism>